<dbReference type="PANTHER" id="PTHR43884:SF12">
    <property type="entry name" value="ISOVALERYL-COA DEHYDROGENASE, MITOCHONDRIAL-RELATED"/>
    <property type="match status" value="1"/>
</dbReference>
<name>A0ABT2CBR0_9ACTN</name>
<protein>
    <submittedName>
        <fullName evidence="2">Acyl-CoA dehydrogenase</fullName>
    </submittedName>
</protein>
<sequence length="439" mass="44775">MSRAVPGRRTAGTAPVPALPSGDGPEWWPRVAREVADDLAVDAAARDRAGKPPFDEAARLREAGLPALLAPPEATAAPGGAPRSPAGGRETDWPAACAVVRELATADSSIGEILAHHYALFRSARFFGAAETAERFEREAAREGWLLAGGVFPPEGRTDDAIAARRVAGGHVLTGSRAFATGVAVADRLVVGVRPSPGPADLLAVLVDPAAPGVLVQPAGDRPGQRLSGAGTVAFEDVLVPADAVLGTVPPEEYPGTALAALAPLALRLILAQVTLGTAEGALAEARDSSRAAWAGGAGPGGSGGFAGRDSTDATDPYLLLAYGELSAAALSAAAVLERATLALGRGMAAAGALGADERADIAVLVAVAEAVTGEVAVRLTSRLLELTDAAEAPDEGPGLDRFWRNARMLTARNSPAHRLRDIGDHYLSGTRLRLTSYA</sequence>
<dbReference type="Gene3D" id="1.10.540.10">
    <property type="entry name" value="Acyl-CoA dehydrogenase/oxidase, N-terminal domain"/>
    <property type="match status" value="1"/>
</dbReference>
<keyword evidence="3" id="KW-1185">Reference proteome</keyword>
<dbReference type="PANTHER" id="PTHR43884">
    <property type="entry name" value="ACYL-COA DEHYDROGENASE"/>
    <property type="match status" value="1"/>
</dbReference>
<evidence type="ECO:0000256" key="1">
    <source>
        <dbReference type="SAM" id="MobiDB-lite"/>
    </source>
</evidence>
<feature type="region of interest" description="Disordered" evidence="1">
    <location>
        <begin position="1"/>
        <end position="27"/>
    </location>
</feature>
<dbReference type="Gene3D" id="1.20.140.10">
    <property type="entry name" value="Butyryl-CoA Dehydrogenase, subunit A, domain 3"/>
    <property type="match status" value="1"/>
</dbReference>
<dbReference type="InterPro" id="IPR036250">
    <property type="entry name" value="AcylCo_DH-like_C"/>
</dbReference>
<reference evidence="2" key="1">
    <citation type="submission" date="2022-08" db="EMBL/GenBank/DDBJ databases">
        <authorList>
            <person name="Somphong A."/>
            <person name="Phongsopitanun W."/>
        </authorList>
    </citation>
    <scope>NUCLEOTIDE SEQUENCE</scope>
    <source>
        <strain evidence="2">LP05-1</strain>
    </source>
</reference>
<comment type="caution">
    <text evidence="2">The sequence shown here is derived from an EMBL/GenBank/DDBJ whole genome shotgun (WGS) entry which is preliminary data.</text>
</comment>
<evidence type="ECO:0000313" key="2">
    <source>
        <dbReference type="EMBL" id="MCS0634852.1"/>
    </source>
</evidence>
<evidence type="ECO:0000313" key="3">
    <source>
        <dbReference type="Proteomes" id="UP001431313"/>
    </source>
</evidence>
<dbReference type="InterPro" id="IPR046373">
    <property type="entry name" value="Acyl-CoA_Oxase/DH_mid-dom_sf"/>
</dbReference>
<dbReference type="InterPro" id="IPR037069">
    <property type="entry name" value="AcylCoA_DH/ox_N_sf"/>
</dbReference>
<dbReference type="PIRSF" id="PIRSF016578">
    <property type="entry name" value="HsaA"/>
    <property type="match status" value="1"/>
</dbReference>
<dbReference type="SUPFAM" id="SSF56645">
    <property type="entry name" value="Acyl-CoA dehydrogenase NM domain-like"/>
    <property type="match status" value="1"/>
</dbReference>
<gene>
    <name evidence="2" type="ORF">NX801_04095</name>
</gene>
<dbReference type="RefSeq" id="WP_258785488.1">
    <property type="nucleotide sequence ID" value="NZ_JANUGQ010000002.1"/>
</dbReference>
<dbReference type="SUPFAM" id="SSF47203">
    <property type="entry name" value="Acyl-CoA dehydrogenase C-terminal domain-like"/>
    <property type="match status" value="1"/>
</dbReference>
<dbReference type="Gene3D" id="2.40.110.10">
    <property type="entry name" value="Butyryl-CoA Dehydrogenase, subunit A, domain 2"/>
    <property type="match status" value="1"/>
</dbReference>
<proteinExistence type="predicted"/>
<dbReference type="Proteomes" id="UP001431313">
    <property type="component" value="Unassembled WGS sequence"/>
</dbReference>
<accession>A0ABT2CBR0</accession>
<feature type="region of interest" description="Disordered" evidence="1">
    <location>
        <begin position="70"/>
        <end position="90"/>
    </location>
</feature>
<dbReference type="InterPro" id="IPR009100">
    <property type="entry name" value="AcylCoA_DH/oxidase_NM_dom_sf"/>
</dbReference>
<dbReference type="EMBL" id="JANUGQ010000002">
    <property type="protein sequence ID" value="MCS0634852.1"/>
    <property type="molecule type" value="Genomic_DNA"/>
</dbReference>
<feature type="compositionally biased region" description="Low complexity" evidence="1">
    <location>
        <begin position="70"/>
        <end position="88"/>
    </location>
</feature>
<organism evidence="2 3">
    <name type="scientific">Streptomyces pyxinae</name>
    <dbReference type="NCBI Taxonomy" id="2970734"/>
    <lineage>
        <taxon>Bacteria</taxon>
        <taxon>Bacillati</taxon>
        <taxon>Actinomycetota</taxon>
        <taxon>Actinomycetes</taxon>
        <taxon>Kitasatosporales</taxon>
        <taxon>Streptomycetaceae</taxon>
        <taxon>Streptomyces</taxon>
    </lineage>
</organism>